<reference evidence="9" key="2">
    <citation type="submission" date="2021-09" db="EMBL/GenBank/DDBJ databases">
        <authorList>
            <person name="Gilroy R."/>
        </authorList>
    </citation>
    <scope>NUCLEOTIDE SEQUENCE</scope>
    <source>
        <strain evidence="9">CHK154-13316</strain>
    </source>
</reference>
<evidence type="ECO:0000256" key="4">
    <source>
        <dbReference type="ARBA" id="ARBA00022801"/>
    </source>
</evidence>
<dbReference type="InterPro" id="IPR000421">
    <property type="entry name" value="FA58C"/>
</dbReference>
<keyword evidence="3 6" id="KW-0732">Signal</keyword>
<feature type="chain" id="PRO_5037172620" description="alpha-L-fucosidase" evidence="6">
    <location>
        <begin position="19"/>
        <end position="466"/>
    </location>
</feature>
<dbReference type="Pfam" id="PF01120">
    <property type="entry name" value="Alpha_L_fucos"/>
    <property type="match status" value="1"/>
</dbReference>
<evidence type="ECO:0000313" key="10">
    <source>
        <dbReference type="Proteomes" id="UP000747074"/>
    </source>
</evidence>
<evidence type="ECO:0000256" key="6">
    <source>
        <dbReference type="SAM" id="SignalP"/>
    </source>
</evidence>
<comment type="similarity">
    <text evidence="1">Belongs to the glycosyl hydrolase 29 family.</text>
</comment>
<dbReference type="GO" id="GO:0004560">
    <property type="term" value="F:alpha-L-fucosidase activity"/>
    <property type="evidence" value="ECO:0007669"/>
    <property type="project" value="InterPro"/>
</dbReference>
<keyword evidence="4" id="KW-0378">Hydrolase</keyword>
<organism evidence="9 10">
    <name type="scientific">Bacteroides xylanisolvens</name>
    <dbReference type="NCBI Taxonomy" id="371601"/>
    <lineage>
        <taxon>Bacteria</taxon>
        <taxon>Pseudomonadati</taxon>
        <taxon>Bacteroidota</taxon>
        <taxon>Bacteroidia</taxon>
        <taxon>Bacteroidales</taxon>
        <taxon>Bacteroidaceae</taxon>
        <taxon>Bacteroides</taxon>
    </lineage>
</organism>
<evidence type="ECO:0000256" key="1">
    <source>
        <dbReference type="ARBA" id="ARBA00007951"/>
    </source>
</evidence>
<evidence type="ECO:0000259" key="7">
    <source>
        <dbReference type="Pfam" id="PF00754"/>
    </source>
</evidence>
<reference evidence="9" key="1">
    <citation type="journal article" date="2021" name="PeerJ">
        <title>Extensive microbial diversity within the chicken gut microbiome revealed by metagenomics and culture.</title>
        <authorList>
            <person name="Gilroy R."/>
            <person name="Ravi A."/>
            <person name="Getino M."/>
            <person name="Pursley I."/>
            <person name="Horton D.L."/>
            <person name="Alikhan N.F."/>
            <person name="Baker D."/>
            <person name="Gharbi K."/>
            <person name="Hall N."/>
            <person name="Watson M."/>
            <person name="Adriaenssens E.M."/>
            <person name="Foster-Nyarko E."/>
            <person name="Jarju S."/>
            <person name="Secka A."/>
            <person name="Antonio M."/>
            <person name="Oren A."/>
            <person name="Chaudhuri R.R."/>
            <person name="La Ragione R."/>
            <person name="Hildebrand F."/>
            <person name="Pallen M.J."/>
        </authorList>
    </citation>
    <scope>NUCLEOTIDE SEQUENCE</scope>
    <source>
        <strain evidence="9">CHK154-13316</strain>
    </source>
</reference>
<accession>A0A921LG11</accession>
<dbReference type="Proteomes" id="UP000747074">
    <property type="component" value="Unassembled WGS sequence"/>
</dbReference>
<name>A0A921LG11_9BACE</name>
<protein>
    <recommendedName>
        <fullName evidence="2">alpha-L-fucosidase</fullName>
        <ecNumber evidence="2">3.2.1.51</ecNumber>
    </recommendedName>
</protein>
<dbReference type="SMART" id="SM00812">
    <property type="entry name" value="Alpha_L_fucos"/>
    <property type="match status" value="1"/>
</dbReference>
<dbReference type="InterPro" id="IPR000933">
    <property type="entry name" value="Glyco_hydro_29"/>
</dbReference>
<dbReference type="SUPFAM" id="SSF51445">
    <property type="entry name" value="(Trans)glycosidases"/>
    <property type="match status" value="1"/>
</dbReference>
<feature type="signal peptide" evidence="6">
    <location>
        <begin position="1"/>
        <end position="18"/>
    </location>
</feature>
<gene>
    <name evidence="9" type="ORF">K8V07_03695</name>
</gene>
<dbReference type="PANTHER" id="PTHR10030">
    <property type="entry name" value="ALPHA-L-FUCOSIDASE"/>
    <property type="match status" value="1"/>
</dbReference>
<dbReference type="InterPro" id="IPR008979">
    <property type="entry name" value="Galactose-bd-like_sf"/>
</dbReference>
<dbReference type="SUPFAM" id="SSF49785">
    <property type="entry name" value="Galactose-binding domain-like"/>
    <property type="match status" value="1"/>
</dbReference>
<evidence type="ECO:0000259" key="8">
    <source>
        <dbReference type="Pfam" id="PF01120"/>
    </source>
</evidence>
<dbReference type="Gene3D" id="2.60.120.260">
    <property type="entry name" value="Galactose-binding domain-like"/>
    <property type="match status" value="1"/>
</dbReference>
<comment type="caution">
    <text evidence="9">The sequence shown here is derived from an EMBL/GenBank/DDBJ whole genome shotgun (WGS) entry which is preliminary data.</text>
</comment>
<evidence type="ECO:0000256" key="2">
    <source>
        <dbReference type="ARBA" id="ARBA00012662"/>
    </source>
</evidence>
<dbReference type="Pfam" id="PF00754">
    <property type="entry name" value="F5_F8_type_C"/>
    <property type="match status" value="1"/>
</dbReference>
<feature type="domain" description="F5/8 type C" evidence="7">
    <location>
        <begin position="361"/>
        <end position="445"/>
    </location>
</feature>
<sequence>MKKLYFFLFVISPIYILAQNQQVIPVPKPHQLKWHKAEMGAVFHYDLHVFDGIRYGQGNNRINPIEDYNIFNPTNLNTDQWVQAAKAAGCKFAVLTATHETGFGLWQSDVNPYCLKAVKWRDGKGDIVRDFVNSCRKYGLQPGIYIGIRWNSLLGIHNFKAEGKNEFARNRQAWYKRLCEKMVTELCTRYGDLYMIWFDGGADDPRGDGPNVEPIVNKYQPECLFYHNVDRADFRWGGSETGTVEYPCWSTFPYPYSHSNATEPARHHHELLKHGDKDGKYWIPAMADSPLRGANGRHEWFWEPDDEDNIYPLGILMNMYEKSVGRNATLILGLTPDPTGVIPTGDVQRLKELGDEINRRFSSPSAQTAGQKKSLILKLKQKQPVDYCIIQENIEKGERIRKYKIEAKVDGKWRTVCQGESVGHKRIEKLNPIKTDMIRLTITESIAQPDIINFSIYSTRQTDLKN</sequence>
<dbReference type="AlphaFoldDB" id="A0A921LG11"/>
<dbReference type="GO" id="GO:0016139">
    <property type="term" value="P:glycoside catabolic process"/>
    <property type="evidence" value="ECO:0007669"/>
    <property type="project" value="TreeGrafter"/>
</dbReference>
<dbReference type="GO" id="GO:0006004">
    <property type="term" value="P:fucose metabolic process"/>
    <property type="evidence" value="ECO:0007669"/>
    <property type="project" value="TreeGrafter"/>
</dbReference>
<dbReference type="InterPro" id="IPR057739">
    <property type="entry name" value="Glyco_hydro_29_N"/>
</dbReference>
<dbReference type="PANTHER" id="PTHR10030:SF37">
    <property type="entry name" value="ALPHA-L-FUCOSIDASE-RELATED"/>
    <property type="match status" value="1"/>
</dbReference>
<dbReference type="EC" id="3.2.1.51" evidence="2"/>
<dbReference type="EMBL" id="DYVL01000052">
    <property type="protein sequence ID" value="HJG11015.1"/>
    <property type="molecule type" value="Genomic_DNA"/>
</dbReference>
<proteinExistence type="inferred from homology"/>
<dbReference type="GO" id="GO:0005764">
    <property type="term" value="C:lysosome"/>
    <property type="evidence" value="ECO:0007669"/>
    <property type="project" value="TreeGrafter"/>
</dbReference>
<feature type="domain" description="Glycoside hydrolase family 29 N-terminal" evidence="8">
    <location>
        <begin position="33"/>
        <end position="355"/>
    </location>
</feature>
<dbReference type="Gene3D" id="3.20.20.80">
    <property type="entry name" value="Glycosidases"/>
    <property type="match status" value="1"/>
</dbReference>
<evidence type="ECO:0000256" key="3">
    <source>
        <dbReference type="ARBA" id="ARBA00022729"/>
    </source>
</evidence>
<keyword evidence="5" id="KW-0326">Glycosidase</keyword>
<evidence type="ECO:0000256" key="5">
    <source>
        <dbReference type="ARBA" id="ARBA00023295"/>
    </source>
</evidence>
<evidence type="ECO:0000313" key="9">
    <source>
        <dbReference type="EMBL" id="HJG11015.1"/>
    </source>
</evidence>
<dbReference type="InterPro" id="IPR017853">
    <property type="entry name" value="GH"/>
</dbReference>